<dbReference type="EC" id="2.7.11.1" evidence="2"/>
<evidence type="ECO:0000256" key="7">
    <source>
        <dbReference type="ARBA" id="ARBA00022692"/>
    </source>
</evidence>
<evidence type="ECO:0000256" key="13">
    <source>
        <dbReference type="ARBA" id="ARBA00022989"/>
    </source>
</evidence>
<evidence type="ECO:0000256" key="12">
    <source>
        <dbReference type="ARBA" id="ARBA00022840"/>
    </source>
</evidence>
<keyword evidence="9" id="KW-0677">Repeat</keyword>
<dbReference type="GO" id="GO:0004674">
    <property type="term" value="F:protein serine/threonine kinase activity"/>
    <property type="evidence" value="ECO:0007669"/>
    <property type="project" value="UniProtKB-KW"/>
</dbReference>
<dbReference type="PANTHER" id="PTHR48006:SF72">
    <property type="entry name" value="LRR RECEPTOR-LIKE SERINE_THREONINE-PROTEIN KINASE RFK1-RELATED"/>
    <property type="match status" value="1"/>
</dbReference>
<keyword evidence="3" id="KW-0723">Serine/threonine-protein kinase</keyword>
<dbReference type="PROSITE" id="PS00108">
    <property type="entry name" value="PROTEIN_KINASE_ST"/>
    <property type="match status" value="1"/>
</dbReference>
<dbReference type="InterPro" id="IPR008271">
    <property type="entry name" value="Ser/Thr_kinase_AS"/>
</dbReference>
<dbReference type="PROSITE" id="PS50011">
    <property type="entry name" value="PROTEIN_KINASE_DOM"/>
    <property type="match status" value="1"/>
</dbReference>
<keyword evidence="12" id="KW-0067">ATP-binding</keyword>
<evidence type="ECO:0000256" key="4">
    <source>
        <dbReference type="ARBA" id="ARBA00022553"/>
    </source>
</evidence>
<feature type="chain" id="PRO_5043900667" description="non-specific serine/threonine protein kinase" evidence="21">
    <location>
        <begin position="20"/>
        <end position="821"/>
    </location>
</feature>
<keyword evidence="6" id="KW-0808">Transferase</keyword>
<dbReference type="InterPro" id="IPR000719">
    <property type="entry name" value="Prot_kinase_dom"/>
</dbReference>
<dbReference type="FunFam" id="3.80.10.10:FF:000874">
    <property type="entry name" value="Probable LRR receptor-like serine/threonine-protein kinase RFK1"/>
    <property type="match status" value="1"/>
</dbReference>
<keyword evidence="11" id="KW-0418">Kinase</keyword>
<comment type="catalytic activity">
    <reaction evidence="17">
        <text>L-threonyl-[protein] + ATP = O-phospho-L-threonyl-[protein] + ADP + H(+)</text>
        <dbReference type="Rhea" id="RHEA:46608"/>
        <dbReference type="Rhea" id="RHEA-COMP:11060"/>
        <dbReference type="Rhea" id="RHEA-COMP:11605"/>
        <dbReference type="ChEBI" id="CHEBI:15378"/>
        <dbReference type="ChEBI" id="CHEBI:30013"/>
        <dbReference type="ChEBI" id="CHEBI:30616"/>
        <dbReference type="ChEBI" id="CHEBI:61977"/>
        <dbReference type="ChEBI" id="CHEBI:456216"/>
        <dbReference type="EC" id="2.7.11.1"/>
    </reaction>
</comment>
<evidence type="ECO:0000256" key="19">
    <source>
        <dbReference type="SAM" id="MobiDB-lite"/>
    </source>
</evidence>
<reference evidence="23 24" key="1">
    <citation type="journal article" date="2018" name="Sci. Data">
        <title>The draft genome sequence of cork oak.</title>
        <authorList>
            <person name="Ramos A.M."/>
            <person name="Usie A."/>
            <person name="Barbosa P."/>
            <person name="Barros P.M."/>
            <person name="Capote T."/>
            <person name="Chaves I."/>
            <person name="Simoes F."/>
            <person name="Abreu I."/>
            <person name="Carrasquinho I."/>
            <person name="Faro C."/>
            <person name="Guimaraes J.B."/>
            <person name="Mendonca D."/>
            <person name="Nobrega F."/>
            <person name="Rodrigues L."/>
            <person name="Saibo N.J.M."/>
            <person name="Varela M.C."/>
            <person name="Egas C."/>
            <person name="Matos J."/>
            <person name="Miguel C.M."/>
            <person name="Oliveira M.M."/>
            <person name="Ricardo C.P."/>
            <person name="Goncalves S."/>
        </authorList>
    </citation>
    <scope>NUCLEOTIDE SEQUENCE [LARGE SCALE GENOMIC DNA]</scope>
    <source>
        <strain evidence="24">cv. HL8</strain>
    </source>
</reference>
<keyword evidence="7 20" id="KW-0812">Transmembrane</keyword>
<proteinExistence type="predicted"/>
<evidence type="ECO:0000256" key="21">
    <source>
        <dbReference type="SAM" id="SignalP"/>
    </source>
</evidence>
<feature type="transmembrane region" description="Helical" evidence="20">
    <location>
        <begin position="585"/>
        <end position="608"/>
    </location>
</feature>
<dbReference type="Gene3D" id="3.80.10.10">
    <property type="entry name" value="Ribonuclease Inhibitor"/>
    <property type="match status" value="2"/>
</dbReference>
<feature type="signal peptide" evidence="21">
    <location>
        <begin position="1"/>
        <end position="19"/>
    </location>
</feature>
<feature type="region of interest" description="Disordered" evidence="19">
    <location>
        <begin position="781"/>
        <end position="803"/>
    </location>
</feature>
<evidence type="ECO:0000256" key="18">
    <source>
        <dbReference type="ARBA" id="ARBA00048679"/>
    </source>
</evidence>
<evidence type="ECO:0000256" key="3">
    <source>
        <dbReference type="ARBA" id="ARBA00022527"/>
    </source>
</evidence>
<dbReference type="SUPFAM" id="SSF56112">
    <property type="entry name" value="Protein kinase-like (PK-like)"/>
    <property type="match status" value="1"/>
</dbReference>
<keyword evidence="24" id="KW-1185">Reference proteome</keyword>
<dbReference type="Pfam" id="PF00560">
    <property type="entry name" value="LRR_1"/>
    <property type="match status" value="1"/>
</dbReference>
<evidence type="ECO:0000256" key="9">
    <source>
        <dbReference type="ARBA" id="ARBA00022737"/>
    </source>
</evidence>
<dbReference type="PANTHER" id="PTHR48006">
    <property type="entry name" value="LEUCINE-RICH REPEAT-CONTAINING PROTEIN DDB_G0281931-RELATED"/>
    <property type="match status" value="1"/>
</dbReference>
<dbReference type="SUPFAM" id="SSF52058">
    <property type="entry name" value="L domain-like"/>
    <property type="match status" value="1"/>
</dbReference>
<dbReference type="Proteomes" id="UP000237347">
    <property type="component" value="Unassembled WGS sequence"/>
</dbReference>
<evidence type="ECO:0000256" key="16">
    <source>
        <dbReference type="ARBA" id="ARBA00023180"/>
    </source>
</evidence>
<dbReference type="InterPro" id="IPR001611">
    <property type="entry name" value="Leu-rich_rpt"/>
</dbReference>
<dbReference type="Pfam" id="PF07714">
    <property type="entry name" value="PK_Tyr_Ser-Thr"/>
    <property type="match status" value="1"/>
</dbReference>
<evidence type="ECO:0000256" key="10">
    <source>
        <dbReference type="ARBA" id="ARBA00022741"/>
    </source>
</evidence>
<sequence length="821" mass="92352">MSLMFLLFLFKSWVFRTTGQVDALKEITSTMGVKDWRFDANSCQIIGVTPEPPENAESSINCDCRFENNNTVCNVVKIVLKGYSLPGMLPPQLVKLPHLREIDFAYNYLNGTIPLEWASTQLTFMCLEANQFSGIVPPELGDLTNLQTLMLSSNNLTGNLPMAFAGLRNLTDFRINDNKFRGIIPDFIQNWKQLTRLEMHASGLEGPIPPNISLLNNLLQLRISDIDGPNQDFPMLRNMAGIVRLVLRNCKIYGEIPAYIWTMKQLEMLDVSFNKLVGELPPSIKLERLRFLFLTGNLLSGNVGDSVLKEGKLTLSFPMHCFSDLSYNNFTWQGPEQPACHENMNLNLNLFRSSLIDDDVLHVSLLSHFSLHIMADSNCLHVNSGGKDATIKENKTNFVYEGDGDVEGGSAKCFINGNSYWGFSSTGDFMDDNDFQNTRYTVSPPLSNISELYKTARRSPISLTYFHYCLENGNYTVSLHFAEIQFTNDKTYNSLGKRIFDIYIQEKLVWKDFNIEDDASIAQKPVIKHVSNISVVNNVLEIRFYWAGKGTTRIPNSGVYGPLISAVSVVSDSKFCSNGGTKRNVYIIAGVSVGALFLLLFIVGLLWWKGCLWRKKGRKEGPEINQLKLDWPTRLKICIGIARGLAFLHEESRIKIVHRDIKATNVLLDGDLNPKISDFGLAKLDEEEKTHISTRACHLQQTGNLMKLIDESLGSEVNAEEAEILVKVALLCTNASASLRPTMSEVVSMLEGRMTVPDMIPEPSTYSDDLRFKAMRDLHRQRENHSLSRSQTQNSTTIHTFSSPTISSQDFYEINPESSTV</sequence>
<dbReference type="Gene3D" id="2.60.120.430">
    <property type="entry name" value="Galactose-binding lectin"/>
    <property type="match status" value="1"/>
</dbReference>
<keyword evidence="10" id="KW-0547">Nucleotide-binding</keyword>
<feature type="compositionally biased region" description="Polar residues" evidence="19">
    <location>
        <begin position="787"/>
        <end position="803"/>
    </location>
</feature>
<protein>
    <recommendedName>
        <fullName evidence="2">non-specific serine/threonine protein kinase</fullName>
        <ecNumber evidence="2">2.7.11.1</ecNumber>
    </recommendedName>
</protein>
<dbReference type="GO" id="GO:0016020">
    <property type="term" value="C:membrane"/>
    <property type="evidence" value="ECO:0007669"/>
    <property type="project" value="UniProtKB-SubCell"/>
</dbReference>
<keyword evidence="8 21" id="KW-0732">Signal</keyword>
<evidence type="ECO:0000256" key="15">
    <source>
        <dbReference type="ARBA" id="ARBA00023170"/>
    </source>
</evidence>
<dbReference type="FunFam" id="2.60.120.430:FF:000004">
    <property type="entry name" value="Putative leucine-rich repeat receptor-like serine/threonine-protein kinase"/>
    <property type="match status" value="1"/>
</dbReference>
<dbReference type="GO" id="GO:0005524">
    <property type="term" value="F:ATP binding"/>
    <property type="evidence" value="ECO:0007669"/>
    <property type="project" value="UniProtKB-KW"/>
</dbReference>
<dbReference type="Gene3D" id="1.10.510.10">
    <property type="entry name" value="Transferase(Phosphotransferase) domain 1"/>
    <property type="match status" value="2"/>
</dbReference>
<dbReference type="GO" id="GO:0004713">
    <property type="term" value="F:protein tyrosine kinase activity"/>
    <property type="evidence" value="ECO:0007669"/>
    <property type="project" value="InterPro"/>
</dbReference>
<keyword evidence="5" id="KW-0433">Leucine-rich repeat</keyword>
<evidence type="ECO:0000256" key="2">
    <source>
        <dbReference type="ARBA" id="ARBA00012513"/>
    </source>
</evidence>
<dbReference type="InterPro" id="IPR021720">
    <property type="entry name" value="Malectin_dom"/>
</dbReference>
<dbReference type="InterPro" id="IPR032675">
    <property type="entry name" value="LRR_dom_sf"/>
</dbReference>
<name>A0AAW0LD40_QUESU</name>
<dbReference type="Pfam" id="PF13855">
    <property type="entry name" value="LRR_8"/>
    <property type="match status" value="1"/>
</dbReference>
<feature type="domain" description="Protein kinase" evidence="22">
    <location>
        <begin position="489"/>
        <end position="821"/>
    </location>
</feature>
<dbReference type="FunFam" id="3.80.10.10:FF:000433">
    <property type="entry name" value="Putative LRR receptor-like serine/threonine-protein kinase isoform A"/>
    <property type="match status" value="1"/>
</dbReference>
<evidence type="ECO:0000256" key="8">
    <source>
        <dbReference type="ARBA" id="ARBA00022729"/>
    </source>
</evidence>
<dbReference type="InterPro" id="IPR051824">
    <property type="entry name" value="LRR_Rcpt-Like_S/T_Kinase"/>
</dbReference>
<comment type="caution">
    <text evidence="23">The sequence shown here is derived from an EMBL/GenBank/DDBJ whole genome shotgun (WGS) entry which is preliminary data.</text>
</comment>
<dbReference type="Pfam" id="PF11721">
    <property type="entry name" value="Malectin"/>
    <property type="match status" value="1"/>
</dbReference>
<organism evidence="23 24">
    <name type="scientific">Quercus suber</name>
    <name type="common">Cork oak</name>
    <dbReference type="NCBI Taxonomy" id="58331"/>
    <lineage>
        <taxon>Eukaryota</taxon>
        <taxon>Viridiplantae</taxon>
        <taxon>Streptophyta</taxon>
        <taxon>Embryophyta</taxon>
        <taxon>Tracheophyta</taxon>
        <taxon>Spermatophyta</taxon>
        <taxon>Magnoliopsida</taxon>
        <taxon>eudicotyledons</taxon>
        <taxon>Gunneridae</taxon>
        <taxon>Pentapetalae</taxon>
        <taxon>rosids</taxon>
        <taxon>fabids</taxon>
        <taxon>Fagales</taxon>
        <taxon>Fagaceae</taxon>
        <taxon>Quercus</taxon>
    </lineage>
</organism>
<keyword evidence="15" id="KW-0675">Receptor</keyword>
<accession>A0AAW0LD40</accession>
<dbReference type="InterPro" id="IPR001245">
    <property type="entry name" value="Ser-Thr/Tyr_kinase_cat_dom"/>
</dbReference>
<evidence type="ECO:0000256" key="14">
    <source>
        <dbReference type="ARBA" id="ARBA00023136"/>
    </source>
</evidence>
<evidence type="ECO:0000256" key="17">
    <source>
        <dbReference type="ARBA" id="ARBA00047899"/>
    </source>
</evidence>
<dbReference type="InterPro" id="IPR020635">
    <property type="entry name" value="Tyr_kinase_cat_dom"/>
</dbReference>
<gene>
    <name evidence="23" type="primary">RKF1_1</name>
    <name evidence="23" type="ORF">CFP56_004144</name>
</gene>
<evidence type="ECO:0000313" key="24">
    <source>
        <dbReference type="Proteomes" id="UP000237347"/>
    </source>
</evidence>
<evidence type="ECO:0000256" key="11">
    <source>
        <dbReference type="ARBA" id="ARBA00022777"/>
    </source>
</evidence>
<dbReference type="AlphaFoldDB" id="A0AAW0LD40"/>
<keyword evidence="16" id="KW-0325">Glycoprotein</keyword>
<dbReference type="SMART" id="SM00219">
    <property type="entry name" value="TyrKc"/>
    <property type="match status" value="1"/>
</dbReference>
<evidence type="ECO:0000256" key="6">
    <source>
        <dbReference type="ARBA" id="ARBA00022679"/>
    </source>
</evidence>
<comment type="subcellular location">
    <subcellularLocation>
        <location evidence="1">Membrane</location>
        <topology evidence="1">Single-pass type I membrane protein</topology>
    </subcellularLocation>
</comment>
<evidence type="ECO:0000259" key="22">
    <source>
        <dbReference type="PROSITE" id="PS50011"/>
    </source>
</evidence>
<dbReference type="InterPro" id="IPR011009">
    <property type="entry name" value="Kinase-like_dom_sf"/>
</dbReference>
<evidence type="ECO:0000256" key="1">
    <source>
        <dbReference type="ARBA" id="ARBA00004479"/>
    </source>
</evidence>
<dbReference type="EMBL" id="PKMF04000121">
    <property type="protein sequence ID" value="KAK7848869.1"/>
    <property type="molecule type" value="Genomic_DNA"/>
</dbReference>
<keyword evidence="14 20" id="KW-0472">Membrane</keyword>
<comment type="catalytic activity">
    <reaction evidence="18">
        <text>L-seryl-[protein] + ATP = O-phospho-L-seryl-[protein] + ADP + H(+)</text>
        <dbReference type="Rhea" id="RHEA:17989"/>
        <dbReference type="Rhea" id="RHEA-COMP:9863"/>
        <dbReference type="Rhea" id="RHEA-COMP:11604"/>
        <dbReference type="ChEBI" id="CHEBI:15378"/>
        <dbReference type="ChEBI" id="CHEBI:29999"/>
        <dbReference type="ChEBI" id="CHEBI:30616"/>
        <dbReference type="ChEBI" id="CHEBI:83421"/>
        <dbReference type="ChEBI" id="CHEBI:456216"/>
        <dbReference type="EC" id="2.7.11.1"/>
    </reaction>
</comment>
<evidence type="ECO:0000313" key="23">
    <source>
        <dbReference type="EMBL" id="KAK7848869.1"/>
    </source>
</evidence>
<evidence type="ECO:0000256" key="20">
    <source>
        <dbReference type="SAM" id="Phobius"/>
    </source>
</evidence>
<dbReference type="FunFam" id="1.10.510.10:FF:001023">
    <property type="entry name" value="Os07g0541700 protein"/>
    <property type="match status" value="1"/>
</dbReference>
<keyword evidence="13 20" id="KW-1133">Transmembrane helix</keyword>
<keyword evidence="4" id="KW-0597">Phosphoprotein</keyword>
<evidence type="ECO:0000256" key="5">
    <source>
        <dbReference type="ARBA" id="ARBA00022614"/>
    </source>
</evidence>